<evidence type="ECO:0000313" key="4">
    <source>
        <dbReference type="Proteomes" id="UP000653472"/>
    </source>
</evidence>
<evidence type="ECO:0000256" key="1">
    <source>
        <dbReference type="SAM" id="MobiDB-lite"/>
    </source>
</evidence>
<accession>A0A969W755</accession>
<proteinExistence type="predicted"/>
<feature type="region of interest" description="Disordered" evidence="1">
    <location>
        <begin position="29"/>
        <end position="53"/>
    </location>
</feature>
<reference evidence="3" key="1">
    <citation type="submission" date="2020-03" db="EMBL/GenBank/DDBJ databases">
        <title>Solimonas marina sp. nov., isolated from deep seawater of the Pacific Ocean.</title>
        <authorList>
            <person name="Liu X."/>
            <person name="Lai Q."/>
            <person name="Sun F."/>
            <person name="Gai Y."/>
            <person name="Li G."/>
            <person name="Shao Z."/>
        </authorList>
    </citation>
    <scope>NUCLEOTIDE SEQUENCE</scope>
    <source>
        <strain evidence="3">C16B3</strain>
    </source>
</reference>
<dbReference type="Proteomes" id="UP000653472">
    <property type="component" value="Unassembled WGS sequence"/>
</dbReference>
<protein>
    <submittedName>
        <fullName evidence="3">DUF1134 domain-containing protein</fullName>
    </submittedName>
</protein>
<evidence type="ECO:0000256" key="2">
    <source>
        <dbReference type="SAM" id="SignalP"/>
    </source>
</evidence>
<feature type="chain" id="PRO_5037537902" evidence="2">
    <location>
        <begin position="27"/>
        <end position="211"/>
    </location>
</feature>
<dbReference type="EMBL" id="JAAVXB010000002">
    <property type="protein sequence ID" value="NKF21642.1"/>
    <property type="molecule type" value="Genomic_DNA"/>
</dbReference>
<keyword evidence="2" id="KW-0732">Signal</keyword>
<dbReference type="PIRSF" id="PIRSF033924">
    <property type="entry name" value="UCP033924"/>
    <property type="match status" value="1"/>
</dbReference>
<keyword evidence="4" id="KW-1185">Reference proteome</keyword>
<gene>
    <name evidence="3" type="ORF">G7Y82_04885</name>
</gene>
<name>A0A969W755_9GAMM</name>
<dbReference type="RefSeq" id="WP_168146889.1">
    <property type="nucleotide sequence ID" value="NZ_JAAVXB010000002.1"/>
</dbReference>
<dbReference type="InterPro" id="IPR008325">
    <property type="entry name" value="EipA-like"/>
</dbReference>
<feature type="compositionally biased region" description="Polar residues" evidence="1">
    <location>
        <begin position="37"/>
        <end position="53"/>
    </location>
</feature>
<comment type="caution">
    <text evidence="3">The sequence shown here is derived from an EMBL/GenBank/DDBJ whole genome shotgun (WGS) entry which is preliminary data.</text>
</comment>
<evidence type="ECO:0000313" key="3">
    <source>
        <dbReference type="EMBL" id="NKF21642.1"/>
    </source>
</evidence>
<sequence>MKIYRAGLRFGLALALGLATSQAALAQGDAKPGDIQAPSQTDEQAGQAPKDTTYSAEEVTAAASKFFGSTSEGLANAIAKAFKDYGQPNAYIYGTEGGGAIVVGLRYGKGTLQFKGGGSQKVYWQGPSVGWDFGGNASKVFTLVYNLRSSTQLFQRFPAVDGSLYVVAGVGLNYQKSGNIVLAPIRTGVGLRAGASLGYVHYTREASVIPL</sequence>
<feature type="signal peptide" evidence="2">
    <location>
        <begin position="1"/>
        <end position="26"/>
    </location>
</feature>
<organism evidence="3 4">
    <name type="scientific">Solimonas marina</name>
    <dbReference type="NCBI Taxonomy" id="2714601"/>
    <lineage>
        <taxon>Bacteria</taxon>
        <taxon>Pseudomonadati</taxon>
        <taxon>Pseudomonadota</taxon>
        <taxon>Gammaproteobacteria</taxon>
        <taxon>Nevskiales</taxon>
        <taxon>Nevskiaceae</taxon>
        <taxon>Solimonas</taxon>
    </lineage>
</organism>
<dbReference type="AlphaFoldDB" id="A0A969W755"/>
<dbReference type="Pfam" id="PF06577">
    <property type="entry name" value="EipA"/>
    <property type="match status" value="1"/>
</dbReference>